<keyword evidence="19" id="KW-0175">Coiled coil</keyword>
<dbReference type="EMBL" id="JAXCGZ010004069">
    <property type="protein sequence ID" value="KAK7082333.1"/>
    <property type="molecule type" value="Genomic_DNA"/>
</dbReference>
<dbReference type="InterPro" id="IPR000571">
    <property type="entry name" value="Znf_CCCH"/>
</dbReference>
<dbReference type="Gene3D" id="3.30.40.10">
    <property type="entry name" value="Zinc/RING finger domain, C3HC4 (zinc finger)"/>
    <property type="match status" value="1"/>
</dbReference>
<feature type="domain" description="RING-type" evidence="21">
    <location>
        <begin position="679"/>
        <end position="719"/>
    </location>
</feature>
<dbReference type="SUPFAM" id="SSF57850">
    <property type="entry name" value="RING/U-box"/>
    <property type="match status" value="1"/>
</dbReference>
<sequence>MFAQDKDRGNSRGGSSSWDDGGWNSFGNTSREFRHIEGHEDYRSSGRNYSQKDSRSSDIVCQSFLQNKCTRGNSCPFQHPSLSSSKPRPLASTLNTKRLQNAWLNFCPDFPRGQCPYTDDCRLLHVSSQDELEYQTTGDIPTGIVEQAMSKSMLMDWAYIGNQPHCKDYLQGSCTMNDCRLRHLNTDQYVVEVLQALREKFDMFANTGPQSPQHSSGSFGSNRNEQYGETRPGTSRSRDNHENNQFGAGRGSGLPLRGQGSDFDQDSFEPESKRMRSDGMRQRGGSDNYLSADESFLDKLRRDNVELSVTSENVKKSVRTLEDENTELRKALRLALDLNSYSRSLPEFRNQLRDIMMSLRKKGFQPDLPSNSSSRNSMQMKSMNSGQEQGRYNSGYRYILAGHAVERPHPSTQIYSVTAYLAGYQYIFWDSKRLSLHHLRLFAMADNEKNRFVPRITQLDALFLNNEAYSLMKNHLLYAVKYVGQTVLTKLEPEIDAFLKYVILRYTVQKARSSVGQQLLLLKYEDSVPAKILKRYILLLVLGNWAKMRLGDVIYTVTKRPADKEKAEQFVNIFEITYRIVQLFNLLLFLHQGIYPTLLERLFGLKLVSSQPGTVRKISYVYFTRELLWHGFAELLAFVLPLINVQYFHNVVRKFLPQSNEENNEDYDAQVDFVSETTCVVCNNLPVLPHCFGCRHIACYYCISSSYSMDSTFSCPLCSHKIENQIQIVPAYVS</sequence>
<dbReference type="Pfam" id="PF04757">
    <property type="entry name" value="Pex2_Pex12"/>
    <property type="match status" value="1"/>
</dbReference>
<gene>
    <name evidence="23" type="ORF">SK128_026727</name>
</gene>
<keyword evidence="14" id="KW-0576">Peroxisome</keyword>
<dbReference type="GO" id="GO:0061630">
    <property type="term" value="F:ubiquitin protein ligase activity"/>
    <property type="evidence" value="ECO:0007669"/>
    <property type="project" value="UniProtKB-EC"/>
</dbReference>
<dbReference type="GO" id="GO:0005778">
    <property type="term" value="C:peroxisomal membrane"/>
    <property type="evidence" value="ECO:0007669"/>
    <property type="project" value="UniProtKB-SubCell"/>
</dbReference>
<feature type="zinc finger region" description="C3H1-type" evidence="18">
    <location>
        <begin position="55"/>
        <end position="82"/>
    </location>
</feature>
<keyword evidence="5" id="KW-0808">Transferase</keyword>
<comment type="catalytic activity">
    <reaction evidence="16">
        <text>[E2 ubiquitin-conjugating enzyme]-S-ubiquitinyl-L-cysteine + [acceptor protein]-L-cysteine = [E2 ubiquitin-conjugating enzyme]-L-cysteine + [acceptor protein]-S-ubiquitinyl-L-cysteine.</text>
        <dbReference type="EC" id="2.3.2.36"/>
    </reaction>
</comment>
<evidence type="ECO:0000259" key="22">
    <source>
        <dbReference type="PROSITE" id="PS50103"/>
    </source>
</evidence>
<dbReference type="EC" id="2.3.2.36" evidence="17"/>
<keyword evidence="8 18" id="KW-0863">Zinc-finger</keyword>
<organism evidence="23 24">
    <name type="scientific">Halocaridina rubra</name>
    <name type="common">Hawaiian red shrimp</name>
    <dbReference type="NCBI Taxonomy" id="373956"/>
    <lineage>
        <taxon>Eukaryota</taxon>
        <taxon>Metazoa</taxon>
        <taxon>Ecdysozoa</taxon>
        <taxon>Arthropoda</taxon>
        <taxon>Crustacea</taxon>
        <taxon>Multicrustacea</taxon>
        <taxon>Malacostraca</taxon>
        <taxon>Eumalacostraca</taxon>
        <taxon>Eucarida</taxon>
        <taxon>Decapoda</taxon>
        <taxon>Pleocyemata</taxon>
        <taxon>Caridea</taxon>
        <taxon>Atyoidea</taxon>
        <taxon>Atyidae</taxon>
        <taxon>Halocaridina</taxon>
    </lineage>
</organism>
<comment type="pathway">
    <text evidence="2">Protein modification; protein ubiquitination.</text>
</comment>
<dbReference type="Gene3D" id="3.30.1370.210">
    <property type="match status" value="1"/>
</dbReference>
<dbReference type="GO" id="GO:0008270">
    <property type="term" value="F:zinc ion binding"/>
    <property type="evidence" value="ECO:0007669"/>
    <property type="project" value="UniProtKB-KW"/>
</dbReference>
<feature type="compositionally biased region" description="Polar residues" evidence="20">
    <location>
        <begin position="368"/>
        <end position="388"/>
    </location>
</feature>
<evidence type="ECO:0000256" key="4">
    <source>
        <dbReference type="ARBA" id="ARBA00022448"/>
    </source>
</evidence>
<name>A0AAN8XLW4_HALRR</name>
<evidence type="ECO:0000256" key="17">
    <source>
        <dbReference type="ARBA" id="ARBA00034523"/>
    </source>
</evidence>
<feature type="region of interest" description="Disordered" evidence="20">
    <location>
        <begin position="363"/>
        <end position="388"/>
    </location>
</feature>
<evidence type="ECO:0000259" key="21">
    <source>
        <dbReference type="PROSITE" id="PS50089"/>
    </source>
</evidence>
<keyword evidence="11" id="KW-0653">Protein transport</keyword>
<dbReference type="InterPro" id="IPR006845">
    <property type="entry name" value="Pex_N"/>
</dbReference>
<dbReference type="SMART" id="SM00356">
    <property type="entry name" value="ZnF_C3H1"/>
    <property type="match status" value="3"/>
</dbReference>
<keyword evidence="6" id="KW-0812">Transmembrane</keyword>
<proteinExistence type="inferred from homology"/>
<evidence type="ECO:0000256" key="15">
    <source>
        <dbReference type="ARBA" id="ARBA00032511"/>
    </source>
</evidence>
<dbReference type="GO" id="GO:0016558">
    <property type="term" value="P:protein import into peroxisome matrix"/>
    <property type="evidence" value="ECO:0007669"/>
    <property type="project" value="InterPro"/>
</dbReference>
<reference evidence="23 24" key="1">
    <citation type="submission" date="2023-11" db="EMBL/GenBank/DDBJ databases">
        <title>Halocaridina rubra genome assembly.</title>
        <authorList>
            <person name="Smith C."/>
        </authorList>
    </citation>
    <scope>NUCLEOTIDE SEQUENCE [LARGE SCALE GENOMIC DNA]</scope>
    <source>
        <strain evidence="23">EP-1</strain>
        <tissue evidence="23">Whole</tissue>
    </source>
</reference>
<evidence type="ECO:0000256" key="2">
    <source>
        <dbReference type="ARBA" id="ARBA00004906"/>
    </source>
</evidence>
<evidence type="ECO:0000256" key="3">
    <source>
        <dbReference type="ARBA" id="ARBA00008704"/>
    </source>
</evidence>
<dbReference type="PANTHER" id="PTHR48178">
    <property type="entry name" value="PEROXISOME BIOGENESIS FACTOR 2"/>
    <property type="match status" value="1"/>
</dbReference>
<feature type="zinc finger region" description="C3H1-type" evidence="18">
    <location>
        <begin position="106"/>
        <end position="128"/>
    </location>
</feature>
<feature type="coiled-coil region" evidence="19">
    <location>
        <begin position="311"/>
        <end position="338"/>
    </location>
</feature>
<protein>
    <recommendedName>
        <fullName evidence="17">RING-type E3 ubiquitin transferase (cysteine targeting)</fullName>
        <ecNumber evidence="17">2.3.2.36</ecNumber>
    </recommendedName>
    <alternativeName>
        <fullName evidence="15">Peroxin-2</fullName>
    </alternativeName>
</protein>
<comment type="subcellular location">
    <subcellularLocation>
        <location evidence="1">Peroxisome membrane</location>
        <topology evidence="1">Multi-pass membrane protein</topology>
    </subcellularLocation>
</comment>
<keyword evidence="24" id="KW-1185">Reference proteome</keyword>
<evidence type="ECO:0000256" key="1">
    <source>
        <dbReference type="ARBA" id="ARBA00004585"/>
    </source>
</evidence>
<evidence type="ECO:0000313" key="23">
    <source>
        <dbReference type="EMBL" id="KAK7082333.1"/>
    </source>
</evidence>
<feature type="region of interest" description="Disordered" evidence="20">
    <location>
        <begin position="205"/>
        <end position="290"/>
    </location>
</feature>
<evidence type="ECO:0000256" key="14">
    <source>
        <dbReference type="ARBA" id="ARBA00023140"/>
    </source>
</evidence>
<comment type="caution">
    <text evidence="23">The sequence shown here is derived from an EMBL/GenBank/DDBJ whole genome shotgun (WGS) entry which is preliminary data.</text>
</comment>
<dbReference type="InterPro" id="IPR013083">
    <property type="entry name" value="Znf_RING/FYVE/PHD"/>
</dbReference>
<evidence type="ECO:0000256" key="5">
    <source>
        <dbReference type="ARBA" id="ARBA00022679"/>
    </source>
</evidence>
<feature type="domain" description="C3H1-type" evidence="22">
    <location>
        <begin position="160"/>
        <end position="186"/>
    </location>
</feature>
<feature type="domain" description="C3H1-type" evidence="22">
    <location>
        <begin position="106"/>
        <end position="128"/>
    </location>
</feature>
<comment type="similarity">
    <text evidence="3">Belongs to the pex2/pex10/pex12 family.</text>
</comment>
<keyword evidence="12" id="KW-1133">Transmembrane helix</keyword>
<evidence type="ECO:0000256" key="6">
    <source>
        <dbReference type="ARBA" id="ARBA00022692"/>
    </source>
</evidence>
<feature type="domain" description="C3H1-type" evidence="22">
    <location>
        <begin position="55"/>
        <end position="82"/>
    </location>
</feature>
<evidence type="ECO:0000256" key="19">
    <source>
        <dbReference type="SAM" id="Coils"/>
    </source>
</evidence>
<dbReference type="Proteomes" id="UP001381693">
    <property type="component" value="Unassembled WGS sequence"/>
</dbReference>
<keyword evidence="13" id="KW-0472">Membrane</keyword>
<evidence type="ECO:0000256" key="8">
    <source>
        <dbReference type="ARBA" id="ARBA00022771"/>
    </source>
</evidence>
<feature type="compositionally biased region" description="Basic and acidic residues" evidence="20">
    <location>
        <begin position="270"/>
        <end position="281"/>
    </location>
</feature>
<evidence type="ECO:0000256" key="10">
    <source>
        <dbReference type="ARBA" id="ARBA00022833"/>
    </source>
</evidence>
<dbReference type="AlphaFoldDB" id="A0AAN8XLW4"/>
<evidence type="ECO:0000256" key="13">
    <source>
        <dbReference type="ARBA" id="ARBA00023136"/>
    </source>
</evidence>
<evidence type="ECO:0000256" key="7">
    <source>
        <dbReference type="ARBA" id="ARBA00022723"/>
    </source>
</evidence>
<feature type="region of interest" description="Disordered" evidence="20">
    <location>
        <begin position="1"/>
        <end position="25"/>
    </location>
</feature>
<evidence type="ECO:0000256" key="12">
    <source>
        <dbReference type="ARBA" id="ARBA00022989"/>
    </source>
</evidence>
<keyword evidence="4" id="KW-0813">Transport</keyword>
<evidence type="ECO:0000313" key="24">
    <source>
        <dbReference type="Proteomes" id="UP001381693"/>
    </source>
</evidence>
<feature type="zinc finger region" description="C3H1-type" evidence="18">
    <location>
        <begin position="160"/>
        <end position="186"/>
    </location>
</feature>
<feature type="compositionally biased region" description="Low complexity" evidence="20">
    <location>
        <begin position="13"/>
        <end position="25"/>
    </location>
</feature>
<keyword evidence="7 18" id="KW-0479">Metal-binding</keyword>
<dbReference type="InterPro" id="IPR001841">
    <property type="entry name" value="Znf_RING"/>
</dbReference>
<keyword evidence="10 18" id="KW-0862">Zinc</keyword>
<evidence type="ECO:0000256" key="16">
    <source>
        <dbReference type="ARBA" id="ARBA00034438"/>
    </source>
</evidence>
<evidence type="ECO:0000256" key="18">
    <source>
        <dbReference type="PROSITE-ProRule" id="PRU00723"/>
    </source>
</evidence>
<dbReference type="Gene3D" id="4.10.1000.10">
    <property type="entry name" value="Zinc finger, CCCH-type"/>
    <property type="match status" value="1"/>
</dbReference>
<feature type="compositionally biased region" description="Polar residues" evidence="20">
    <location>
        <begin position="207"/>
        <end position="235"/>
    </location>
</feature>
<evidence type="ECO:0000256" key="11">
    <source>
        <dbReference type="ARBA" id="ARBA00022927"/>
    </source>
</evidence>
<feature type="compositionally biased region" description="Basic and acidic residues" evidence="20">
    <location>
        <begin position="1"/>
        <end position="10"/>
    </location>
</feature>
<dbReference type="PROSITE" id="PS50103">
    <property type="entry name" value="ZF_C3H1"/>
    <property type="match status" value="3"/>
</dbReference>
<evidence type="ECO:0000256" key="20">
    <source>
        <dbReference type="SAM" id="MobiDB-lite"/>
    </source>
</evidence>
<dbReference type="PROSITE" id="PS50089">
    <property type="entry name" value="ZF_RING_2"/>
    <property type="match status" value="1"/>
</dbReference>
<dbReference type="PANTHER" id="PTHR48178:SF1">
    <property type="entry name" value="PEROXISOME BIOGENESIS FACTOR 2"/>
    <property type="match status" value="1"/>
</dbReference>
<accession>A0AAN8XLW4</accession>
<dbReference type="InterPro" id="IPR025654">
    <property type="entry name" value="PEX2/10"/>
</dbReference>
<keyword evidence="9" id="KW-0833">Ubl conjugation pathway</keyword>
<evidence type="ECO:0000256" key="9">
    <source>
        <dbReference type="ARBA" id="ARBA00022786"/>
    </source>
</evidence>